<reference evidence="2 3" key="1">
    <citation type="journal article" date="2019" name="Nat. Ecol. Evol.">
        <title>Megaphylogeny resolves global patterns of mushroom evolution.</title>
        <authorList>
            <person name="Varga T."/>
            <person name="Krizsan K."/>
            <person name="Foldi C."/>
            <person name="Dima B."/>
            <person name="Sanchez-Garcia M."/>
            <person name="Sanchez-Ramirez S."/>
            <person name="Szollosi G.J."/>
            <person name="Szarkandi J.G."/>
            <person name="Papp V."/>
            <person name="Albert L."/>
            <person name="Andreopoulos W."/>
            <person name="Angelini C."/>
            <person name="Antonin V."/>
            <person name="Barry K.W."/>
            <person name="Bougher N.L."/>
            <person name="Buchanan P."/>
            <person name="Buyck B."/>
            <person name="Bense V."/>
            <person name="Catcheside P."/>
            <person name="Chovatia M."/>
            <person name="Cooper J."/>
            <person name="Damon W."/>
            <person name="Desjardin D."/>
            <person name="Finy P."/>
            <person name="Geml J."/>
            <person name="Haridas S."/>
            <person name="Hughes K."/>
            <person name="Justo A."/>
            <person name="Karasinski D."/>
            <person name="Kautmanova I."/>
            <person name="Kiss B."/>
            <person name="Kocsube S."/>
            <person name="Kotiranta H."/>
            <person name="LaButti K.M."/>
            <person name="Lechner B.E."/>
            <person name="Liimatainen K."/>
            <person name="Lipzen A."/>
            <person name="Lukacs Z."/>
            <person name="Mihaltcheva S."/>
            <person name="Morgado L.N."/>
            <person name="Niskanen T."/>
            <person name="Noordeloos M.E."/>
            <person name="Ohm R.A."/>
            <person name="Ortiz-Santana B."/>
            <person name="Ovrebo C."/>
            <person name="Racz N."/>
            <person name="Riley R."/>
            <person name="Savchenko A."/>
            <person name="Shiryaev A."/>
            <person name="Soop K."/>
            <person name="Spirin V."/>
            <person name="Szebenyi C."/>
            <person name="Tomsovsky M."/>
            <person name="Tulloss R.E."/>
            <person name="Uehling J."/>
            <person name="Grigoriev I.V."/>
            <person name="Vagvolgyi C."/>
            <person name="Papp T."/>
            <person name="Martin F.M."/>
            <person name="Miettinen O."/>
            <person name="Hibbett D.S."/>
            <person name="Nagy L.G."/>
        </authorList>
    </citation>
    <scope>NUCLEOTIDE SEQUENCE [LARGE SCALE GENOMIC DNA]</scope>
    <source>
        <strain evidence="2 3">FP101781</strain>
    </source>
</reference>
<proteinExistence type="predicted"/>
<comment type="caution">
    <text evidence="2">The sequence shown here is derived from an EMBL/GenBank/DDBJ whole genome shotgun (WGS) entry which is preliminary data.</text>
</comment>
<sequence>MNLRKVCKLWRRVALSTHSLWTSAWVNLDSYSDVDLPKAIRGIECYFQRSGSSLPLNIGFHWSRDSEELWSLWMDFLCSFRERWEEISFFTDICHFQLFEERLKKEVDNGLWKALFLQVALEDTPSPDSLIPADSGIFNDLFPDLETVNLNTASDLLITANQPPSRLLDPHTTMRKLRLEVFLDLNPYFHKLGGFPNLKKLLFNCPKLDVTPVLAEGNIIELPNLELLLMACPPSFTILSRLRTPSLKTLQLLTNVPPEPASPDSTDSLQRDLMESFDHVVAFAEQCNKTLRETRINCWFLQAEYALLCLLGALASVEYLCIDTWFRPTEESTPADARPTIVDDILNSTYLSNLHKLCLHDPQDEETPLPAEWGARSLIHLLPLIAEGHNPGDGMGPMDFKNSIDPTIFVGETSRPTVGEVGVPQIPQEQTPPPSPSISPHPPIHLFLC</sequence>
<accession>A0A4Y7TQT1</accession>
<feature type="compositionally biased region" description="Pro residues" evidence="1">
    <location>
        <begin position="430"/>
        <end position="441"/>
    </location>
</feature>
<dbReference type="OrthoDB" id="2999365at2759"/>
<gene>
    <name evidence="2" type="ORF">FA13DRAFT_1068591</name>
</gene>
<dbReference type="EMBL" id="QPFP01000005">
    <property type="protein sequence ID" value="TEB36540.1"/>
    <property type="molecule type" value="Genomic_DNA"/>
</dbReference>
<protein>
    <recommendedName>
        <fullName evidence="4">F-box domain-containing protein</fullName>
    </recommendedName>
</protein>
<evidence type="ECO:0000313" key="2">
    <source>
        <dbReference type="EMBL" id="TEB36540.1"/>
    </source>
</evidence>
<feature type="region of interest" description="Disordered" evidence="1">
    <location>
        <begin position="422"/>
        <end position="441"/>
    </location>
</feature>
<evidence type="ECO:0008006" key="4">
    <source>
        <dbReference type="Google" id="ProtNLM"/>
    </source>
</evidence>
<organism evidence="2 3">
    <name type="scientific">Coprinellus micaceus</name>
    <name type="common">Glistening ink-cap mushroom</name>
    <name type="synonym">Coprinus micaceus</name>
    <dbReference type="NCBI Taxonomy" id="71717"/>
    <lineage>
        <taxon>Eukaryota</taxon>
        <taxon>Fungi</taxon>
        <taxon>Dikarya</taxon>
        <taxon>Basidiomycota</taxon>
        <taxon>Agaricomycotina</taxon>
        <taxon>Agaricomycetes</taxon>
        <taxon>Agaricomycetidae</taxon>
        <taxon>Agaricales</taxon>
        <taxon>Agaricineae</taxon>
        <taxon>Psathyrellaceae</taxon>
        <taxon>Coprinellus</taxon>
    </lineage>
</organism>
<keyword evidence="3" id="KW-1185">Reference proteome</keyword>
<name>A0A4Y7TQT1_COPMI</name>
<dbReference type="Proteomes" id="UP000298030">
    <property type="component" value="Unassembled WGS sequence"/>
</dbReference>
<evidence type="ECO:0000256" key="1">
    <source>
        <dbReference type="SAM" id="MobiDB-lite"/>
    </source>
</evidence>
<evidence type="ECO:0000313" key="3">
    <source>
        <dbReference type="Proteomes" id="UP000298030"/>
    </source>
</evidence>
<dbReference type="AlphaFoldDB" id="A0A4Y7TQT1"/>